<dbReference type="AlphaFoldDB" id="A0A1S8TB28"/>
<protein>
    <submittedName>
        <fullName evidence="2">Uncharacterized protein</fullName>
    </submittedName>
</protein>
<dbReference type="OrthoDB" id="1625520at2"/>
<proteinExistence type="predicted"/>
<keyword evidence="1" id="KW-0175">Coiled coil</keyword>
<reference evidence="2 3" key="1">
    <citation type="submission" date="2016-05" db="EMBL/GenBank/DDBJ databases">
        <title>Microbial solvent formation.</title>
        <authorList>
            <person name="Poehlein A."/>
            <person name="Montoya Solano J.D."/>
            <person name="Flitsch S."/>
            <person name="Krabben P."/>
            <person name="Duerre P."/>
            <person name="Daniel R."/>
        </authorList>
    </citation>
    <scope>NUCLEOTIDE SEQUENCE [LARGE SCALE GENOMIC DNA]</scope>
    <source>
        <strain evidence="2 3">DSM 2619</strain>
    </source>
</reference>
<evidence type="ECO:0000313" key="2">
    <source>
        <dbReference type="EMBL" id="OOM74814.1"/>
    </source>
</evidence>
<comment type="caution">
    <text evidence="2">The sequence shown here is derived from an EMBL/GenBank/DDBJ whole genome shotgun (WGS) entry which is preliminary data.</text>
</comment>
<feature type="coiled-coil region" evidence="1">
    <location>
        <begin position="325"/>
        <end position="398"/>
    </location>
</feature>
<organism evidence="2 3">
    <name type="scientific">Clostridium puniceum</name>
    <dbReference type="NCBI Taxonomy" id="29367"/>
    <lineage>
        <taxon>Bacteria</taxon>
        <taxon>Bacillati</taxon>
        <taxon>Bacillota</taxon>
        <taxon>Clostridia</taxon>
        <taxon>Eubacteriales</taxon>
        <taxon>Clostridiaceae</taxon>
        <taxon>Clostridium</taxon>
    </lineage>
</organism>
<sequence length="513" mass="61248">MEYIKENLIDRINITSFSEIICEKWSIDSDIITNYIFANISLCIAKNRNMKKEIDKIYMHDQLKYYNAITNSKCIEHVIIKQGTLEHELYARRVLAILLEAEYDNSLRSKLIKLLRKYYPIIYTTVKKRNKEKLKNKYMKMDIVTRNLEAKFDAAIYLYFAVYISAEAVDHGFVMSILNDIEDFEFESLMNQNIENELEKYKTEIQEIKVLIKREYGKIFSYKDIIRHNNENISNFGYFFEDLLATNKININHIFSEYEFANIDKTILSYIRVTKNRNMDLIVSSIISGIFIQPLINEYKNAKKICVENNNEVIQCELNLVEDKLNYVLNENNNLKTKIEELNKEKLLYEKNLNQQLHSLNNIHKQEIERLGNNLKELENKLNQEKSLRLEIESLREYELNLNGDCDNGYLDKNLYDYIQNKKIIIIGGDKEWRRKFRIKYPEIRTLNGFNENFDISTLNNSDYIFFYTKYMNHSTFYKAMNYIKFNECKFGYIGKTNINLVEQEIIDNISKY</sequence>
<accession>A0A1S8TB28</accession>
<gene>
    <name evidence="2" type="ORF">CLPUN_36420</name>
</gene>
<dbReference type="EMBL" id="LZZM01000193">
    <property type="protein sequence ID" value="OOM74814.1"/>
    <property type="molecule type" value="Genomic_DNA"/>
</dbReference>
<dbReference type="Proteomes" id="UP000190890">
    <property type="component" value="Unassembled WGS sequence"/>
</dbReference>
<evidence type="ECO:0000313" key="3">
    <source>
        <dbReference type="Proteomes" id="UP000190890"/>
    </source>
</evidence>
<dbReference type="RefSeq" id="WP_077848652.1">
    <property type="nucleotide sequence ID" value="NZ_LZZM01000193.1"/>
</dbReference>
<evidence type="ECO:0000256" key="1">
    <source>
        <dbReference type="SAM" id="Coils"/>
    </source>
</evidence>
<feature type="coiled-coil region" evidence="1">
    <location>
        <begin position="184"/>
        <end position="211"/>
    </location>
</feature>
<name>A0A1S8TB28_9CLOT</name>
<keyword evidence="3" id="KW-1185">Reference proteome</keyword>